<gene>
    <name evidence="2" type="ORF">BD310DRAFT_921353</name>
</gene>
<evidence type="ECO:0000256" key="1">
    <source>
        <dbReference type="SAM" id="MobiDB-lite"/>
    </source>
</evidence>
<accession>A0A4Q9Q386</accession>
<feature type="compositionally biased region" description="Low complexity" evidence="1">
    <location>
        <begin position="142"/>
        <end position="155"/>
    </location>
</feature>
<evidence type="ECO:0000313" key="3">
    <source>
        <dbReference type="Proteomes" id="UP000292082"/>
    </source>
</evidence>
<dbReference type="AlphaFoldDB" id="A0A4Q9Q386"/>
<dbReference type="Proteomes" id="UP000292082">
    <property type="component" value="Unassembled WGS sequence"/>
</dbReference>
<name>A0A4Q9Q386_9APHY</name>
<keyword evidence="3" id="KW-1185">Reference proteome</keyword>
<reference evidence="2 3" key="1">
    <citation type="submission" date="2019-01" db="EMBL/GenBank/DDBJ databases">
        <title>Draft genome sequences of three monokaryotic isolates of the white-rot basidiomycete fungus Dichomitus squalens.</title>
        <authorList>
            <consortium name="DOE Joint Genome Institute"/>
            <person name="Lopez S.C."/>
            <person name="Andreopoulos B."/>
            <person name="Pangilinan J."/>
            <person name="Lipzen A."/>
            <person name="Riley R."/>
            <person name="Ahrendt S."/>
            <person name="Ng V."/>
            <person name="Barry K."/>
            <person name="Daum C."/>
            <person name="Grigoriev I.V."/>
            <person name="Hilden K.S."/>
            <person name="Makela M.R."/>
            <person name="de Vries R.P."/>
        </authorList>
    </citation>
    <scope>NUCLEOTIDE SEQUENCE [LARGE SCALE GENOMIC DNA]</scope>
    <source>
        <strain evidence="2 3">CBS 464.89</strain>
    </source>
</reference>
<feature type="region of interest" description="Disordered" evidence="1">
    <location>
        <begin position="129"/>
        <end position="161"/>
    </location>
</feature>
<protein>
    <submittedName>
        <fullName evidence="2">Uncharacterized protein</fullName>
    </submittedName>
</protein>
<organism evidence="2 3">
    <name type="scientific">Dichomitus squalens</name>
    <dbReference type="NCBI Taxonomy" id="114155"/>
    <lineage>
        <taxon>Eukaryota</taxon>
        <taxon>Fungi</taxon>
        <taxon>Dikarya</taxon>
        <taxon>Basidiomycota</taxon>
        <taxon>Agaricomycotina</taxon>
        <taxon>Agaricomycetes</taxon>
        <taxon>Polyporales</taxon>
        <taxon>Polyporaceae</taxon>
        <taxon>Dichomitus</taxon>
    </lineage>
</organism>
<evidence type="ECO:0000313" key="2">
    <source>
        <dbReference type="EMBL" id="TBU61054.1"/>
    </source>
</evidence>
<sequence>MAAVASCSSSALCTMPPQVPSTLAPRSASPTKPTFAFARIKGDVCLVQVPSDSPAQGCMSSALMAADVHVFRHEFITLFRYSHRATVHPADMHILEPIEDHATLYEEEKGTVFLARDVVTKLQKLTMDARRPGGGRYHRPRNSSSMSMSRPMHSPTRGVRS</sequence>
<dbReference type="EMBL" id="ML145100">
    <property type="protein sequence ID" value="TBU61054.1"/>
    <property type="molecule type" value="Genomic_DNA"/>
</dbReference>
<proteinExistence type="predicted"/>